<protein>
    <submittedName>
        <fullName evidence="2">Uncharacterized protein</fullName>
    </submittedName>
</protein>
<evidence type="ECO:0000313" key="2">
    <source>
        <dbReference type="EMBL" id="RZU28998.1"/>
    </source>
</evidence>
<name>A0A4Q7XY25_9BACT</name>
<evidence type="ECO:0000313" key="3">
    <source>
        <dbReference type="Proteomes" id="UP000292958"/>
    </source>
</evidence>
<proteinExistence type="predicted"/>
<organism evidence="2 3">
    <name type="scientific">Edaphobacter modestus</name>
    <dbReference type="NCBI Taxonomy" id="388466"/>
    <lineage>
        <taxon>Bacteria</taxon>
        <taxon>Pseudomonadati</taxon>
        <taxon>Acidobacteriota</taxon>
        <taxon>Terriglobia</taxon>
        <taxon>Terriglobales</taxon>
        <taxon>Acidobacteriaceae</taxon>
        <taxon>Edaphobacter</taxon>
    </lineage>
</organism>
<dbReference type="EMBL" id="SHKW01000008">
    <property type="protein sequence ID" value="RZU28998.1"/>
    <property type="molecule type" value="Genomic_DNA"/>
</dbReference>
<reference evidence="2 3" key="1">
    <citation type="submission" date="2019-02" db="EMBL/GenBank/DDBJ databases">
        <title>Genomic Encyclopedia of Archaeal and Bacterial Type Strains, Phase II (KMG-II): from individual species to whole genera.</title>
        <authorList>
            <person name="Goeker M."/>
        </authorList>
    </citation>
    <scope>NUCLEOTIDE SEQUENCE [LARGE SCALE GENOMIC DNA]</scope>
    <source>
        <strain evidence="2 3">DSM 18101</strain>
    </source>
</reference>
<gene>
    <name evidence="2" type="ORF">BDD14_6586</name>
</gene>
<dbReference type="RefSeq" id="WP_165420460.1">
    <property type="nucleotide sequence ID" value="NZ_SHKW01000008.1"/>
</dbReference>
<evidence type="ECO:0000256" key="1">
    <source>
        <dbReference type="SAM" id="MobiDB-lite"/>
    </source>
</evidence>
<accession>A0A4Q7XY25</accession>
<feature type="region of interest" description="Disordered" evidence="1">
    <location>
        <begin position="18"/>
        <end position="56"/>
    </location>
</feature>
<comment type="caution">
    <text evidence="2">The sequence shown here is derived from an EMBL/GenBank/DDBJ whole genome shotgun (WGS) entry which is preliminary data.</text>
</comment>
<dbReference type="Proteomes" id="UP000292958">
    <property type="component" value="Unassembled WGS sequence"/>
</dbReference>
<dbReference type="AlphaFoldDB" id="A0A4Q7XY25"/>
<sequence>MAKKTKKFDRFQNVRELARERIGQPRPSSVLMDKRSRIRERDSKREMKQRDLRSDE</sequence>
<keyword evidence="3" id="KW-1185">Reference proteome</keyword>
<feature type="compositionally biased region" description="Basic and acidic residues" evidence="1">
    <location>
        <begin position="32"/>
        <end position="56"/>
    </location>
</feature>